<keyword evidence="9" id="KW-0406">Ion transport</keyword>
<evidence type="ECO:0000259" key="13">
    <source>
        <dbReference type="Pfam" id="PF00520"/>
    </source>
</evidence>
<dbReference type="AlphaFoldDB" id="A0AAW4YQ56"/>
<evidence type="ECO:0000256" key="1">
    <source>
        <dbReference type="ARBA" id="ARBA00004141"/>
    </source>
</evidence>
<dbReference type="Gene3D" id="1.10.287.70">
    <property type="match status" value="1"/>
</dbReference>
<keyword evidence="2" id="KW-0813">Transport</keyword>
<dbReference type="PANTHER" id="PTHR11537">
    <property type="entry name" value="VOLTAGE-GATED POTASSIUM CHANNEL"/>
    <property type="match status" value="1"/>
</dbReference>
<feature type="domain" description="Ion transport" evidence="13">
    <location>
        <begin position="26"/>
        <end position="245"/>
    </location>
</feature>
<reference evidence="14" key="1">
    <citation type="submission" date="2020-05" db="EMBL/GenBank/DDBJ databases">
        <authorList>
            <person name="Wang L."/>
            <person name="Shao Z."/>
        </authorList>
    </citation>
    <scope>NUCLEOTIDE SEQUENCE</scope>
    <source>
        <strain evidence="14">MCCC 1A05776</strain>
    </source>
</reference>
<dbReference type="InterPro" id="IPR005821">
    <property type="entry name" value="Ion_trans_dom"/>
</dbReference>
<dbReference type="RefSeq" id="WP_086511232.1">
    <property type="nucleotide sequence ID" value="NZ_JABFTS010000001.1"/>
</dbReference>
<proteinExistence type="predicted"/>
<evidence type="ECO:0000256" key="9">
    <source>
        <dbReference type="ARBA" id="ARBA00023065"/>
    </source>
</evidence>
<dbReference type="Pfam" id="PF00520">
    <property type="entry name" value="Ion_trans"/>
    <property type="match status" value="1"/>
</dbReference>
<comment type="caution">
    <text evidence="14">The sequence shown here is derived from an EMBL/GenBank/DDBJ whole genome shotgun (WGS) entry which is preliminary data.</text>
</comment>
<dbReference type="PRINTS" id="PR00169">
    <property type="entry name" value="KCHANNEL"/>
</dbReference>
<keyword evidence="4 12" id="KW-0812">Transmembrane</keyword>
<dbReference type="PRINTS" id="PR01459">
    <property type="entry name" value="KCNQCHANNEL"/>
</dbReference>
<accession>A0AAW4YQ56</accession>
<evidence type="ECO:0000256" key="6">
    <source>
        <dbReference type="ARBA" id="ARBA00022882"/>
    </source>
</evidence>
<keyword evidence="8 12" id="KW-1133">Transmembrane helix</keyword>
<feature type="transmembrane region" description="Helical" evidence="12">
    <location>
        <begin position="21"/>
        <end position="40"/>
    </location>
</feature>
<feature type="transmembrane region" description="Helical" evidence="12">
    <location>
        <begin position="187"/>
        <end position="204"/>
    </location>
</feature>
<evidence type="ECO:0000256" key="12">
    <source>
        <dbReference type="SAM" id="Phobius"/>
    </source>
</evidence>
<keyword evidence="11 14" id="KW-0407">Ion channel</keyword>
<keyword evidence="6" id="KW-0851">Voltage-gated channel</keyword>
<dbReference type="EMBL" id="JABFTS010000001">
    <property type="protein sequence ID" value="MCE8050465.1"/>
    <property type="molecule type" value="Genomic_DNA"/>
</dbReference>
<evidence type="ECO:0000256" key="7">
    <source>
        <dbReference type="ARBA" id="ARBA00022958"/>
    </source>
</evidence>
<keyword evidence="7" id="KW-0630">Potassium</keyword>
<dbReference type="InterPro" id="IPR027359">
    <property type="entry name" value="Volt_channel_dom_sf"/>
</dbReference>
<gene>
    <name evidence="14" type="ORF">HOP61_04060</name>
</gene>
<dbReference type="InterPro" id="IPR028325">
    <property type="entry name" value="VG_K_chnl"/>
</dbReference>
<dbReference type="Gene3D" id="1.20.120.350">
    <property type="entry name" value="Voltage-gated potassium channels. Chain C"/>
    <property type="match status" value="1"/>
</dbReference>
<dbReference type="Proteomes" id="UP001320178">
    <property type="component" value="Unassembled WGS sequence"/>
</dbReference>
<keyword evidence="10 12" id="KW-0472">Membrane</keyword>
<feature type="transmembrane region" description="Helical" evidence="12">
    <location>
        <begin position="52"/>
        <end position="71"/>
    </location>
</feature>
<evidence type="ECO:0000256" key="3">
    <source>
        <dbReference type="ARBA" id="ARBA00022538"/>
    </source>
</evidence>
<keyword evidence="3" id="KW-0633">Potassium transport</keyword>
<evidence type="ECO:0000313" key="14">
    <source>
        <dbReference type="EMBL" id="MCE8050465.1"/>
    </source>
</evidence>
<evidence type="ECO:0000256" key="10">
    <source>
        <dbReference type="ARBA" id="ARBA00023136"/>
    </source>
</evidence>
<protein>
    <submittedName>
        <fullName evidence="14">Potassium channel family protein</fullName>
    </submittedName>
</protein>
<dbReference type="GO" id="GO:0008076">
    <property type="term" value="C:voltage-gated potassium channel complex"/>
    <property type="evidence" value="ECO:0007669"/>
    <property type="project" value="InterPro"/>
</dbReference>
<dbReference type="InterPro" id="IPR003937">
    <property type="entry name" value="K_chnl_volt-dep_KCNQ"/>
</dbReference>
<evidence type="ECO:0000256" key="4">
    <source>
        <dbReference type="ARBA" id="ARBA00022692"/>
    </source>
</evidence>
<dbReference type="SUPFAM" id="SSF81324">
    <property type="entry name" value="Voltage-gated potassium channels"/>
    <property type="match status" value="1"/>
</dbReference>
<evidence type="ECO:0000256" key="5">
    <source>
        <dbReference type="ARBA" id="ARBA00022826"/>
    </source>
</evidence>
<name>A0AAW4YQ56_9GAMM</name>
<evidence type="ECO:0000256" key="2">
    <source>
        <dbReference type="ARBA" id="ARBA00022448"/>
    </source>
</evidence>
<feature type="transmembrane region" description="Helical" evidence="12">
    <location>
        <begin position="216"/>
        <end position="239"/>
    </location>
</feature>
<dbReference type="PANTHER" id="PTHR11537:SF254">
    <property type="entry name" value="POTASSIUM VOLTAGE-GATED CHANNEL PROTEIN SHAB"/>
    <property type="match status" value="1"/>
</dbReference>
<evidence type="ECO:0000256" key="11">
    <source>
        <dbReference type="ARBA" id="ARBA00023303"/>
    </source>
</evidence>
<evidence type="ECO:0000313" key="15">
    <source>
        <dbReference type="Proteomes" id="UP001320178"/>
    </source>
</evidence>
<keyword evidence="5" id="KW-0631">Potassium channel</keyword>
<feature type="transmembrane region" description="Helical" evidence="12">
    <location>
        <begin position="154"/>
        <end position="175"/>
    </location>
</feature>
<comment type="subcellular location">
    <subcellularLocation>
        <location evidence="1">Membrane</location>
        <topology evidence="1">Multi-pass membrane protein</topology>
    </subcellularLocation>
</comment>
<dbReference type="GO" id="GO:0001508">
    <property type="term" value="P:action potential"/>
    <property type="evidence" value="ECO:0007669"/>
    <property type="project" value="TreeGrafter"/>
</dbReference>
<sequence>MLRQTLYRQLAPEGWQAYGLSPVNKLVCVLILVASFVAILETEDSIRDSLPWAFNGLEVLFVALFSVEYLARLYAAGEDPRYRGWRGRARYMFTWWALVDLIAILPFFLGFITHNTFMIRLLKVCRLLRLSRLGRFSRAWSALAEALNARMYELLLSVGVAGLLLLLSSAFLYAVEAAAQPEEFGSVPRALWWSIATLTTVGYGDVTPITALGKLFAGITAVAGIGLIAMPTGILAAAFSDAFQKKDAPEE</sequence>
<dbReference type="GO" id="GO:0005249">
    <property type="term" value="F:voltage-gated potassium channel activity"/>
    <property type="evidence" value="ECO:0007669"/>
    <property type="project" value="InterPro"/>
</dbReference>
<organism evidence="14 15">
    <name type="scientific">Billgrantia desiderata</name>
    <dbReference type="NCBI Taxonomy" id="52021"/>
    <lineage>
        <taxon>Bacteria</taxon>
        <taxon>Pseudomonadati</taxon>
        <taxon>Pseudomonadota</taxon>
        <taxon>Gammaproteobacteria</taxon>
        <taxon>Oceanospirillales</taxon>
        <taxon>Halomonadaceae</taxon>
        <taxon>Billgrantia</taxon>
    </lineage>
</organism>
<feature type="transmembrane region" description="Helical" evidence="12">
    <location>
        <begin position="92"/>
        <end position="112"/>
    </location>
</feature>
<reference evidence="14" key="2">
    <citation type="journal article" date="2021" name="Front. Microbiol.">
        <title>Aerobic Denitrification and Heterotrophic Sulfur Oxidation in the Genus Halomonas Revealed by Six Novel Species Characterizations and Genome-Based Analysis.</title>
        <authorList>
            <person name="Wang L."/>
            <person name="Shao Z."/>
        </authorList>
    </citation>
    <scope>NUCLEOTIDE SEQUENCE</scope>
    <source>
        <strain evidence="14">MCCC 1A05776</strain>
    </source>
</reference>
<evidence type="ECO:0000256" key="8">
    <source>
        <dbReference type="ARBA" id="ARBA00022989"/>
    </source>
</evidence>